<dbReference type="InterPro" id="IPR050131">
    <property type="entry name" value="Peptidase_S8_subtilisin-like"/>
</dbReference>
<dbReference type="EMBL" id="CAXAMM010014914">
    <property type="protein sequence ID" value="CAK9034972.1"/>
    <property type="molecule type" value="Genomic_DNA"/>
</dbReference>
<feature type="transmembrane region" description="Helical" evidence="9">
    <location>
        <begin position="501"/>
        <end position="519"/>
    </location>
</feature>
<reference evidence="12 13" key="1">
    <citation type="submission" date="2024-02" db="EMBL/GenBank/DDBJ databases">
        <authorList>
            <person name="Chen Y."/>
            <person name="Shah S."/>
            <person name="Dougan E. K."/>
            <person name="Thang M."/>
            <person name="Chan C."/>
        </authorList>
    </citation>
    <scope>NUCLEOTIDE SEQUENCE [LARGE SCALE GENOMIC DNA]</scope>
</reference>
<dbReference type="PANTHER" id="PTHR43806">
    <property type="entry name" value="PEPTIDASE S8"/>
    <property type="match status" value="1"/>
</dbReference>
<dbReference type="InterPro" id="IPR034193">
    <property type="entry name" value="PCSK9_ProteinaseK-like"/>
</dbReference>
<comment type="catalytic activity">
    <reaction evidence="5">
        <text>Hydrolysis of proteins with broad specificity for peptide bonds, and a preference for a large uncharged residue in P1. Hydrolyzes peptide amides.</text>
        <dbReference type="EC" id="3.4.21.62"/>
    </reaction>
</comment>
<proteinExistence type="inferred from homology"/>
<dbReference type="Proteomes" id="UP001642464">
    <property type="component" value="Unassembled WGS sequence"/>
</dbReference>
<gene>
    <name evidence="12" type="ORF">SCF082_LOCUS21094</name>
</gene>
<evidence type="ECO:0000256" key="5">
    <source>
        <dbReference type="ARBA" id="ARBA00023529"/>
    </source>
</evidence>
<dbReference type="InterPro" id="IPR023828">
    <property type="entry name" value="Peptidase_S8_Ser-AS"/>
</dbReference>
<feature type="transmembrane region" description="Helical" evidence="9">
    <location>
        <begin position="557"/>
        <end position="579"/>
    </location>
</feature>
<name>A0ABP0L9P6_9DINO</name>
<dbReference type="InterPro" id="IPR015500">
    <property type="entry name" value="Peptidase_S8_subtilisin-rel"/>
</dbReference>
<dbReference type="CDD" id="cd04077">
    <property type="entry name" value="Peptidases_S8_PCSK9_ProteinaseK_like"/>
    <property type="match status" value="1"/>
</dbReference>
<keyword evidence="10" id="KW-0732">Signal</keyword>
<evidence type="ECO:0000256" key="6">
    <source>
        <dbReference type="ARBA" id="ARBA00023619"/>
    </source>
</evidence>
<evidence type="ECO:0000259" key="11">
    <source>
        <dbReference type="Pfam" id="PF00082"/>
    </source>
</evidence>
<sequence>MRVWAAIFAGLVAAASGKKFMVQVKPGRGLVRAGATVLSRGDKEAGDTYLVECPVKGCSWFGEEEDVLWAEADAAVSVSNPINDKVDTEDLSWGLDRIDGVKNGVYRPWKGLGKGVRIFVIDTGVRADHFDFERSDGTSRVQAGWDLFGGVPGDCNGHGTHVASIAAGKTWGVAKKAEIVPVRVLTCSGVGTAAGVVEGIEWVREQEGGKKVVNLSLGGGKSKAIADALLKLRRSGAVIVVAAGNDNGDACNVSPGGDPGVISVGSTDQGDKRSSFSNWGGCVEMFAPGRAIRAASAFSRTETLVLSGTSMASPFVAGVAATIWEQKMSVAKVEKLVSLKWPAKGAVGDVRGAPNLLLINRPGNKIGKTGLQLTALQAKTVQRGLELPDVQASVALQGGRVVRLPRGVAVPAVGQLRVGHGVWLRAVHCAHCVSLEKPNPVAVRSAHDVSLEKPDPLAIDEPNCVAFSQPNSVTVKQPNPFANRRKISGHPWRERTMMLDWTRLILAVALLLTVLSLFLDWATYTETVTVGNDTTVFTADGGLFGPDKFVSVAWVKWIRGLVVSGLILLCFAILATFFLQTHPLAALTLTVMAMAAQIAAWSVYIYNISREGLEDEEFTTPDGTTIKVDATLYTTGFILLLISSIFVAIGALTLAR</sequence>
<comment type="similarity">
    <text evidence="1 7 8">Belongs to the peptidase S8 family.</text>
</comment>
<dbReference type="InterPro" id="IPR036852">
    <property type="entry name" value="Peptidase_S8/S53_dom_sf"/>
</dbReference>
<feature type="signal peptide" evidence="10">
    <location>
        <begin position="1"/>
        <end position="17"/>
    </location>
</feature>
<keyword evidence="3 7" id="KW-0378">Hydrolase</keyword>
<feature type="active site" description="Charge relay system" evidence="7">
    <location>
        <position position="310"/>
    </location>
</feature>
<evidence type="ECO:0000256" key="1">
    <source>
        <dbReference type="ARBA" id="ARBA00011073"/>
    </source>
</evidence>
<dbReference type="PROSITE" id="PS00136">
    <property type="entry name" value="SUBTILASE_ASP"/>
    <property type="match status" value="1"/>
</dbReference>
<evidence type="ECO:0000256" key="9">
    <source>
        <dbReference type="SAM" id="Phobius"/>
    </source>
</evidence>
<keyword evidence="4 7" id="KW-0720">Serine protease</keyword>
<keyword evidence="9" id="KW-1133">Transmembrane helix</keyword>
<feature type="chain" id="PRO_5046103259" description="subtilisin" evidence="10">
    <location>
        <begin position="18"/>
        <end position="656"/>
    </location>
</feature>
<dbReference type="PRINTS" id="PR00723">
    <property type="entry name" value="SUBTILISIN"/>
</dbReference>
<dbReference type="InterPro" id="IPR022398">
    <property type="entry name" value="Peptidase_S8_His-AS"/>
</dbReference>
<evidence type="ECO:0000256" key="8">
    <source>
        <dbReference type="RuleBase" id="RU003355"/>
    </source>
</evidence>
<accession>A0ABP0L9P6</accession>
<dbReference type="PROSITE" id="PS00138">
    <property type="entry name" value="SUBTILASE_SER"/>
    <property type="match status" value="1"/>
</dbReference>
<evidence type="ECO:0000313" key="12">
    <source>
        <dbReference type="EMBL" id="CAK9034972.1"/>
    </source>
</evidence>
<protein>
    <recommendedName>
        <fullName evidence="6">subtilisin</fullName>
        <ecNumber evidence="6">3.4.21.62</ecNumber>
    </recommendedName>
</protein>
<keyword evidence="13" id="KW-1185">Reference proteome</keyword>
<feature type="domain" description="Peptidase S8/S53" evidence="11">
    <location>
        <begin position="113"/>
        <end position="335"/>
    </location>
</feature>
<evidence type="ECO:0000256" key="10">
    <source>
        <dbReference type="SAM" id="SignalP"/>
    </source>
</evidence>
<dbReference type="Gene3D" id="3.40.50.200">
    <property type="entry name" value="Peptidase S8/S53 domain"/>
    <property type="match status" value="1"/>
</dbReference>
<feature type="transmembrane region" description="Helical" evidence="9">
    <location>
        <begin position="586"/>
        <end position="606"/>
    </location>
</feature>
<evidence type="ECO:0000256" key="3">
    <source>
        <dbReference type="ARBA" id="ARBA00022801"/>
    </source>
</evidence>
<dbReference type="Pfam" id="PF00082">
    <property type="entry name" value="Peptidase_S8"/>
    <property type="match status" value="1"/>
</dbReference>
<evidence type="ECO:0000256" key="2">
    <source>
        <dbReference type="ARBA" id="ARBA00022670"/>
    </source>
</evidence>
<dbReference type="InterPro" id="IPR023827">
    <property type="entry name" value="Peptidase_S8_Asp-AS"/>
</dbReference>
<keyword evidence="9" id="KW-0472">Membrane</keyword>
<dbReference type="EC" id="3.4.21.62" evidence="6"/>
<dbReference type="PANTHER" id="PTHR43806:SF11">
    <property type="entry name" value="CEREVISIN-RELATED"/>
    <property type="match status" value="1"/>
</dbReference>
<dbReference type="PROSITE" id="PS00137">
    <property type="entry name" value="SUBTILASE_HIS"/>
    <property type="match status" value="1"/>
</dbReference>
<dbReference type="InterPro" id="IPR000209">
    <property type="entry name" value="Peptidase_S8/S53_dom"/>
</dbReference>
<evidence type="ECO:0000256" key="7">
    <source>
        <dbReference type="PROSITE-ProRule" id="PRU01240"/>
    </source>
</evidence>
<feature type="active site" description="Charge relay system" evidence="7">
    <location>
        <position position="158"/>
    </location>
</feature>
<comment type="caution">
    <text evidence="12">The sequence shown here is derived from an EMBL/GenBank/DDBJ whole genome shotgun (WGS) entry which is preliminary data.</text>
</comment>
<dbReference type="PROSITE" id="PS51892">
    <property type="entry name" value="SUBTILASE"/>
    <property type="match status" value="1"/>
</dbReference>
<keyword evidence="2 7" id="KW-0645">Protease</keyword>
<feature type="transmembrane region" description="Helical" evidence="9">
    <location>
        <begin position="632"/>
        <end position="655"/>
    </location>
</feature>
<evidence type="ECO:0000313" key="13">
    <source>
        <dbReference type="Proteomes" id="UP001642464"/>
    </source>
</evidence>
<organism evidence="12 13">
    <name type="scientific">Durusdinium trenchii</name>
    <dbReference type="NCBI Taxonomy" id="1381693"/>
    <lineage>
        <taxon>Eukaryota</taxon>
        <taxon>Sar</taxon>
        <taxon>Alveolata</taxon>
        <taxon>Dinophyceae</taxon>
        <taxon>Suessiales</taxon>
        <taxon>Symbiodiniaceae</taxon>
        <taxon>Durusdinium</taxon>
    </lineage>
</organism>
<evidence type="ECO:0000256" key="4">
    <source>
        <dbReference type="ARBA" id="ARBA00022825"/>
    </source>
</evidence>
<keyword evidence="9" id="KW-0812">Transmembrane</keyword>
<feature type="active site" description="Charge relay system" evidence="7">
    <location>
        <position position="122"/>
    </location>
</feature>
<dbReference type="SUPFAM" id="SSF52743">
    <property type="entry name" value="Subtilisin-like"/>
    <property type="match status" value="1"/>
</dbReference>